<organism evidence="1 2">
    <name type="scientific">Ambispora leptoticha</name>
    <dbReference type="NCBI Taxonomy" id="144679"/>
    <lineage>
        <taxon>Eukaryota</taxon>
        <taxon>Fungi</taxon>
        <taxon>Fungi incertae sedis</taxon>
        <taxon>Mucoromycota</taxon>
        <taxon>Glomeromycotina</taxon>
        <taxon>Glomeromycetes</taxon>
        <taxon>Archaeosporales</taxon>
        <taxon>Ambisporaceae</taxon>
        <taxon>Ambispora</taxon>
    </lineage>
</organism>
<comment type="caution">
    <text evidence="1">The sequence shown here is derived from an EMBL/GenBank/DDBJ whole genome shotgun (WGS) entry which is preliminary data.</text>
</comment>
<gene>
    <name evidence="1" type="ORF">ALEPTO_LOCUS9932</name>
</gene>
<feature type="non-terminal residue" evidence="1">
    <location>
        <position position="1"/>
    </location>
</feature>
<evidence type="ECO:0000313" key="1">
    <source>
        <dbReference type="EMBL" id="CAG8648399.1"/>
    </source>
</evidence>
<sequence>MSSTLEFVSSSSEIREIYVEDDEEFIPILTNLDKSAKLDWDVRSGVVVNHVLVFFWQDNGLVTLATTIHGIVGDKWEVERERRRPRETSTNAVKVRTVFGSESKKNLKIPKVIDDYNNCMNGMDIAHLLVELTL</sequence>
<name>A0A9N9DU44_9GLOM</name>
<evidence type="ECO:0000313" key="2">
    <source>
        <dbReference type="Proteomes" id="UP000789508"/>
    </source>
</evidence>
<accession>A0A9N9DU44</accession>
<dbReference type="Proteomes" id="UP000789508">
    <property type="component" value="Unassembled WGS sequence"/>
</dbReference>
<protein>
    <submittedName>
        <fullName evidence="1">6347_t:CDS:1</fullName>
    </submittedName>
</protein>
<feature type="non-terminal residue" evidence="1">
    <location>
        <position position="134"/>
    </location>
</feature>
<proteinExistence type="predicted"/>
<dbReference type="OrthoDB" id="2423798at2759"/>
<dbReference type="EMBL" id="CAJVPS010009220">
    <property type="protein sequence ID" value="CAG8648399.1"/>
    <property type="molecule type" value="Genomic_DNA"/>
</dbReference>
<dbReference type="AlphaFoldDB" id="A0A9N9DU44"/>
<keyword evidence="2" id="KW-1185">Reference proteome</keyword>
<reference evidence="1" key="1">
    <citation type="submission" date="2021-06" db="EMBL/GenBank/DDBJ databases">
        <authorList>
            <person name="Kallberg Y."/>
            <person name="Tangrot J."/>
            <person name="Rosling A."/>
        </authorList>
    </citation>
    <scope>NUCLEOTIDE SEQUENCE</scope>
    <source>
        <strain evidence="1">FL130A</strain>
    </source>
</reference>